<dbReference type="Pfam" id="PF01603">
    <property type="entry name" value="B56"/>
    <property type="match status" value="1"/>
</dbReference>
<dbReference type="PANTHER" id="PTHR10257">
    <property type="entry name" value="SERINE/THREONINE PROTEIN PHOSPHATASE 2A PP2A REGULATORY SUBUNIT B"/>
    <property type="match status" value="1"/>
</dbReference>
<accession>A0A0K9PTS6</accession>
<evidence type="ECO:0000256" key="1">
    <source>
        <dbReference type="PIRNR" id="PIRNR028043"/>
    </source>
</evidence>
<keyword evidence="4" id="KW-1185">Reference proteome</keyword>
<comment type="similarity">
    <text evidence="1">Belongs to the phosphatase 2A regulatory subunit.</text>
</comment>
<dbReference type="EMBL" id="LFYR01000667">
    <property type="protein sequence ID" value="KMZ71627.1"/>
    <property type="molecule type" value="Genomic_DNA"/>
</dbReference>
<evidence type="ECO:0000256" key="2">
    <source>
        <dbReference type="SAM" id="MobiDB-lite"/>
    </source>
</evidence>
<comment type="caution">
    <text evidence="3">The sequence shown here is derived from an EMBL/GenBank/DDBJ whole genome shotgun (WGS) entry which is preliminary data.</text>
</comment>
<reference evidence="4" key="1">
    <citation type="journal article" date="2016" name="Nature">
        <title>The genome of the seagrass Zostera marina reveals angiosperm adaptation to the sea.</title>
        <authorList>
            <person name="Olsen J.L."/>
            <person name="Rouze P."/>
            <person name="Verhelst B."/>
            <person name="Lin Y.-C."/>
            <person name="Bayer T."/>
            <person name="Collen J."/>
            <person name="Dattolo E."/>
            <person name="De Paoli E."/>
            <person name="Dittami S."/>
            <person name="Maumus F."/>
            <person name="Michel G."/>
            <person name="Kersting A."/>
            <person name="Lauritano C."/>
            <person name="Lohaus R."/>
            <person name="Toepel M."/>
            <person name="Tonon T."/>
            <person name="Vanneste K."/>
            <person name="Amirebrahimi M."/>
            <person name="Brakel J."/>
            <person name="Bostroem C."/>
            <person name="Chovatia M."/>
            <person name="Grimwood J."/>
            <person name="Jenkins J.W."/>
            <person name="Jueterbock A."/>
            <person name="Mraz A."/>
            <person name="Stam W.T."/>
            <person name="Tice H."/>
            <person name="Bornberg-Bauer E."/>
            <person name="Green P.J."/>
            <person name="Pearson G.A."/>
            <person name="Procaccini G."/>
            <person name="Duarte C.M."/>
            <person name="Schmutz J."/>
            <person name="Reusch T.B.H."/>
            <person name="Van de Peer Y."/>
        </authorList>
    </citation>
    <scope>NUCLEOTIDE SEQUENCE [LARGE SCALE GENOMIC DNA]</scope>
    <source>
        <strain evidence="4">cv. Finnish</strain>
    </source>
</reference>
<dbReference type="OrthoDB" id="10264446at2759"/>
<evidence type="ECO:0000313" key="3">
    <source>
        <dbReference type="EMBL" id="KMZ71627.1"/>
    </source>
</evidence>
<feature type="region of interest" description="Disordered" evidence="2">
    <location>
        <begin position="22"/>
        <end position="44"/>
    </location>
</feature>
<organism evidence="3 4">
    <name type="scientific">Zostera marina</name>
    <name type="common">Eelgrass</name>
    <dbReference type="NCBI Taxonomy" id="29655"/>
    <lineage>
        <taxon>Eukaryota</taxon>
        <taxon>Viridiplantae</taxon>
        <taxon>Streptophyta</taxon>
        <taxon>Embryophyta</taxon>
        <taxon>Tracheophyta</taxon>
        <taxon>Spermatophyta</taxon>
        <taxon>Magnoliopsida</taxon>
        <taxon>Liliopsida</taxon>
        <taxon>Zosteraceae</taxon>
        <taxon>Zostera</taxon>
    </lineage>
</organism>
<dbReference type="InterPro" id="IPR011989">
    <property type="entry name" value="ARM-like"/>
</dbReference>
<dbReference type="GO" id="GO:0007165">
    <property type="term" value="P:signal transduction"/>
    <property type="evidence" value="ECO:0007669"/>
    <property type="project" value="InterPro"/>
</dbReference>
<protein>
    <recommendedName>
        <fullName evidence="1">Serine/threonine protein phosphatase 2A regulatory subunit</fullName>
    </recommendedName>
</protein>
<comment type="function">
    <text evidence="1">The B regulatory subunit might modulate substrate selectivity and catalytic activity, and also might direct the localization of the catalytic enzyme to a particular subcellular compartment.</text>
</comment>
<dbReference type="GO" id="GO:0051177">
    <property type="term" value="P:meiotic sister chromatid cohesion"/>
    <property type="evidence" value="ECO:0000318"/>
    <property type="project" value="GO_Central"/>
</dbReference>
<dbReference type="InterPro" id="IPR002554">
    <property type="entry name" value="PP2A_B56"/>
</dbReference>
<proteinExistence type="inferred from homology"/>
<gene>
    <name evidence="3" type="ORF">ZOSMA_178G00150</name>
</gene>
<dbReference type="Proteomes" id="UP000036987">
    <property type="component" value="Unassembled WGS sequence"/>
</dbReference>
<feature type="compositionally biased region" description="Low complexity" evidence="2">
    <location>
        <begin position="27"/>
        <end position="37"/>
    </location>
</feature>
<dbReference type="GO" id="GO:0000159">
    <property type="term" value="C:protein phosphatase type 2A complex"/>
    <property type="evidence" value="ECO:0007669"/>
    <property type="project" value="UniProtKB-UniRule"/>
</dbReference>
<dbReference type="GO" id="GO:0072542">
    <property type="term" value="F:protein phosphatase activator activity"/>
    <property type="evidence" value="ECO:0000318"/>
    <property type="project" value="GO_Central"/>
</dbReference>
<dbReference type="FunFam" id="1.25.10.10:FF:000331">
    <property type="entry name" value="Phosphoprotein phosphatase, putative"/>
    <property type="match status" value="1"/>
</dbReference>
<dbReference type="AlphaFoldDB" id="A0A0K9PTS6"/>
<dbReference type="InterPro" id="IPR016024">
    <property type="entry name" value="ARM-type_fold"/>
</dbReference>
<name>A0A0K9PTS6_ZOSMR</name>
<dbReference type="SUPFAM" id="SSF48371">
    <property type="entry name" value="ARM repeat"/>
    <property type="match status" value="1"/>
</dbReference>
<evidence type="ECO:0000313" key="4">
    <source>
        <dbReference type="Proteomes" id="UP000036987"/>
    </source>
</evidence>
<dbReference type="STRING" id="29655.A0A0K9PTS6"/>
<dbReference type="OMA" id="CEMDSEL"/>
<dbReference type="Gene3D" id="1.25.10.10">
    <property type="entry name" value="Leucine-rich Repeat Variant"/>
    <property type="match status" value="1"/>
</dbReference>
<dbReference type="PIRSF" id="PIRSF028043">
    <property type="entry name" value="PP2A_B56"/>
    <property type="match status" value="1"/>
</dbReference>
<sequence>MWVDGWIDRCRSMMWKQLLSKFPGKTSSDPVSPSSGSDDNEEGAFSSEDVYSIEAEQEKRDLFIEKLNLCSVVFDFSDFSSNLVEKDVKRQSLGELLEYIASADSKFSDAQIDGMCMMFAANLFRPFPPNCHSSLSSPSFNADNFDDDPVFDPCWPHLQLVYELLLKFITSPWLDVKVAKDYMDHTFILKLLNLFDSDDPRERDCLKSVLHRFYGKFMTHRSFIRKSVSNIFHTFVIETQSHNGISELLEVFGSVIIGFALPLKEEHKFFLLKVLIPLHKPKSAPAYLQQLTFCVMQFIDKEPNLVSTTVIPGLLRCWPLTNPQKEVMFLSELEEIMESIDTFEFQKIMIPMFRRIACCINSSHFQVAERALLLWNNVTIISLMTPHRNVILPIIIPAIEKNVMGHWNQTVLNVTMNVRKMFCEMDSELVSSCQKIFHEEEKQRAALEEKRRKTWADLDSAVSMNYKPLA</sequence>
<dbReference type="PANTHER" id="PTHR10257:SF31">
    <property type="entry name" value="SERINE_THREONINE PROTEIN PHOSPHATASE 2A 57 KDA REGULATORY SUBUNIT B' KAPPA ISOFORM"/>
    <property type="match status" value="1"/>
</dbReference>